<dbReference type="GO" id="GO:0009231">
    <property type="term" value="P:riboflavin biosynthetic process"/>
    <property type="evidence" value="ECO:0007669"/>
    <property type="project" value="InterPro"/>
</dbReference>
<dbReference type="InterPro" id="IPR002734">
    <property type="entry name" value="RibDG_C"/>
</dbReference>
<keyword evidence="2" id="KW-0521">NADP</keyword>
<evidence type="ECO:0000259" key="4">
    <source>
        <dbReference type="Pfam" id="PF01872"/>
    </source>
</evidence>
<dbReference type="PANTHER" id="PTHR38011">
    <property type="entry name" value="DIHYDROFOLATE REDUCTASE FAMILY PROTEIN (AFU_ORTHOLOGUE AFUA_8G06820)"/>
    <property type="match status" value="1"/>
</dbReference>
<evidence type="ECO:0000256" key="2">
    <source>
        <dbReference type="ARBA" id="ARBA00022857"/>
    </source>
</evidence>
<dbReference type="Pfam" id="PF01872">
    <property type="entry name" value="RibD_C"/>
    <property type="match status" value="1"/>
</dbReference>
<dbReference type="AlphaFoldDB" id="Q8KPQ3"/>
<gene>
    <name evidence="5" type="primary">SEF0042</name>
</gene>
<proteinExistence type="predicted"/>
<dbReference type="InterPro" id="IPR050765">
    <property type="entry name" value="Riboflavin_Biosynth_HTPR"/>
</dbReference>
<dbReference type="EMBL" id="AY120853">
    <property type="protein sequence ID" value="AAM82717.1"/>
    <property type="molecule type" value="Genomic_DNA"/>
</dbReference>
<comment type="pathway">
    <text evidence="1">Cofactor biosynthesis; riboflavin biosynthesis.</text>
</comment>
<name>Q8KPQ3_SYNE7</name>
<evidence type="ECO:0000313" key="5">
    <source>
        <dbReference type="EMBL" id="AAM82717.1"/>
    </source>
</evidence>
<dbReference type="InterPro" id="IPR024072">
    <property type="entry name" value="DHFR-like_dom_sf"/>
</dbReference>
<sequence length="222" mass="24212">MDGRIAEAAAVPARFGSAQDQRRLETIVAQSDAVLMGAATLRAYGTCRSVTNPQLQQQRRDRGQSPQPVQIICSASGQIEPACRFFQQPVPRWLLTTEQGRDRWRQESGFEAVLIAGQTQLDWEQAFAQFDLSWQQIAVLGGGQLLGSLLAADRIDELYLTLCPLLLGDCPASPLVAGLHFSAADAPRWQLLSAEPVADELFLHYRCTESDAIGSKALTSAS</sequence>
<organism evidence="5">
    <name type="scientific">Synechococcus elongatus (strain ATCC 33912 / PCC 7942 / FACHB-805)</name>
    <name type="common">Anacystis nidulans R2</name>
    <dbReference type="NCBI Taxonomy" id="1140"/>
    <lineage>
        <taxon>Bacteria</taxon>
        <taxon>Bacillati</taxon>
        <taxon>Cyanobacteriota</taxon>
        <taxon>Cyanophyceae</taxon>
        <taxon>Synechococcales</taxon>
        <taxon>Synechococcaceae</taxon>
        <taxon>Synechococcus</taxon>
    </lineage>
</organism>
<protein>
    <submittedName>
        <fullName evidence="5">Uncharacterized protein SEF0042</fullName>
    </submittedName>
</protein>
<dbReference type="SUPFAM" id="SSF53597">
    <property type="entry name" value="Dihydrofolate reductase-like"/>
    <property type="match status" value="1"/>
</dbReference>
<feature type="domain" description="Bacterial bifunctional deaminase-reductase C-terminal" evidence="4">
    <location>
        <begin position="2"/>
        <end position="200"/>
    </location>
</feature>
<dbReference type="PANTHER" id="PTHR38011:SF7">
    <property type="entry name" value="2,5-DIAMINO-6-RIBOSYLAMINO-4(3H)-PYRIMIDINONE 5'-PHOSPHATE REDUCTASE"/>
    <property type="match status" value="1"/>
</dbReference>
<dbReference type="Gene3D" id="3.40.430.10">
    <property type="entry name" value="Dihydrofolate Reductase, subunit A"/>
    <property type="match status" value="1"/>
</dbReference>
<keyword evidence="3" id="KW-0560">Oxidoreductase</keyword>
<dbReference type="GO" id="GO:0008703">
    <property type="term" value="F:5-amino-6-(5-phosphoribosylamino)uracil reductase activity"/>
    <property type="evidence" value="ECO:0007669"/>
    <property type="project" value="InterPro"/>
</dbReference>
<reference evidence="5" key="1">
    <citation type="submission" date="2002-06" db="EMBL/GenBank/DDBJ databases">
        <title>Synechococcus elongatus PCC7942 cosmid 7G3.</title>
        <authorList>
            <person name="Holtman C.K."/>
            <person name="Sandoval P."/>
            <person name="Chen Y."/>
            <person name="Socias T."/>
            <person name="Mohler B.J."/>
            <person name="McMurtry S."/>
            <person name="Gonzalez A."/>
            <person name="Salinas I."/>
            <person name="Golden S.S."/>
            <person name="Youderian P."/>
        </authorList>
    </citation>
    <scope>NUCLEOTIDE SEQUENCE</scope>
    <source>
        <strain evidence="5">PCC 7492</strain>
    </source>
</reference>
<accession>Q8KPQ3</accession>
<evidence type="ECO:0000256" key="3">
    <source>
        <dbReference type="ARBA" id="ARBA00023002"/>
    </source>
</evidence>
<evidence type="ECO:0000256" key="1">
    <source>
        <dbReference type="ARBA" id="ARBA00005104"/>
    </source>
</evidence>